<dbReference type="AlphaFoldDB" id="A0A2T4LPB8"/>
<evidence type="ECO:0000256" key="1">
    <source>
        <dbReference type="ARBA" id="ARBA00023015"/>
    </source>
</evidence>
<protein>
    <submittedName>
        <fullName evidence="4">MarR family transcriptional regulator</fullName>
    </submittedName>
</protein>
<evidence type="ECO:0000256" key="3">
    <source>
        <dbReference type="ARBA" id="ARBA00023163"/>
    </source>
</evidence>
<dbReference type="InterPro" id="IPR000835">
    <property type="entry name" value="HTH_MarR-typ"/>
</dbReference>
<dbReference type="PANTHER" id="PTHR42756">
    <property type="entry name" value="TRANSCRIPTIONAL REGULATOR, MARR"/>
    <property type="match status" value="1"/>
</dbReference>
<dbReference type="RefSeq" id="WP_107383505.1">
    <property type="nucleotide sequence ID" value="NZ_JABXWY010000001.1"/>
</dbReference>
<reference evidence="4 5" key="1">
    <citation type="journal article" date="2016" name="Front. Microbiol.">
        <title>Comprehensive Phylogenetic Analysis of Bovine Non-aureus Staphylococci Species Based on Whole-Genome Sequencing.</title>
        <authorList>
            <person name="Naushad S."/>
            <person name="Barkema H.W."/>
            <person name="Luby C."/>
            <person name="Condas L.A."/>
            <person name="Nobrega D.B."/>
            <person name="Carson D.A."/>
            <person name="De Buck J."/>
        </authorList>
    </citation>
    <scope>NUCLEOTIDE SEQUENCE [LARGE SCALE GENOMIC DNA]</scope>
    <source>
        <strain evidence="4 5">SNUC 3829</strain>
    </source>
</reference>
<proteinExistence type="predicted"/>
<dbReference type="SMART" id="SM00347">
    <property type="entry name" value="HTH_MARR"/>
    <property type="match status" value="1"/>
</dbReference>
<dbReference type="SUPFAM" id="SSF46785">
    <property type="entry name" value="Winged helix' DNA-binding domain"/>
    <property type="match status" value="1"/>
</dbReference>
<evidence type="ECO:0000313" key="4">
    <source>
        <dbReference type="EMBL" id="PTF61218.1"/>
    </source>
</evidence>
<dbReference type="PROSITE" id="PS50995">
    <property type="entry name" value="HTH_MARR_2"/>
    <property type="match status" value="1"/>
</dbReference>
<comment type="caution">
    <text evidence="4">The sequence shown here is derived from an EMBL/GenBank/DDBJ whole genome shotgun (WGS) entry which is preliminary data.</text>
</comment>
<dbReference type="InterPro" id="IPR036390">
    <property type="entry name" value="WH_DNA-bd_sf"/>
</dbReference>
<organism evidence="4 5">
    <name type="scientific">Staphylococcus cohnii</name>
    <dbReference type="NCBI Taxonomy" id="29382"/>
    <lineage>
        <taxon>Bacteria</taxon>
        <taxon>Bacillati</taxon>
        <taxon>Bacillota</taxon>
        <taxon>Bacilli</taxon>
        <taxon>Bacillales</taxon>
        <taxon>Staphylococcaceae</taxon>
        <taxon>Staphylococcus</taxon>
        <taxon>Staphylococcus cohnii species complex</taxon>
    </lineage>
</organism>
<sequence length="151" mass="18118">MEDKEGNLEILINQFYDATANINKAITNMVKELEPGRYLSYEQIETMYFIQHNEKVSINDLANKQRTYKTAASKRVKKLEYKGYVQRVYSNDKRTKLVSLTHNGERLLKEIKNNLTKEIKLLLLSCFVREDFEKFMYQLMNFEKTFLKKYY</sequence>
<keyword evidence="3" id="KW-0804">Transcription</keyword>
<dbReference type="GO" id="GO:0003700">
    <property type="term" value="F:DNA-binding transcription factor activity"/>
    <property type="evidence" value="ECO:0007669"/>
    <property type="project" value="InterPro"/>
</dbReference>
<dbReference type="EMBL" id="PYZR01000236">
    <property type="protein sequence ID" value="PTF61218.1"/>
    <property type="molecule type" value="Genomic_DNA"/>
</dbReference>
<dbReference type="PANTHER" id="PTHR42756:SF1">
    <property type="entry name" value="TRANSCRIPTIONAL REPRESSOR OF EMRAB OPERON"/>
    <property type="match status" value="1"/>
</dbReference>
<dbReference type="Gene3D" id="1.10.10.10">
    <property type="entry name" value="Winged helix-like DNA-binding domain superfamily/Winged helix DNA-binding domain"/>
    <property type="match status" value="1"/>
</dbReference>
<evidence type="ECO:0000256" key="2">
    <source>
        <dbReference type="ARBA" id="ARBA00023125"/>
    </source>
</evidence>
<accession>A0A2T4LPB8</accession>
<evidence type="ECO:0000313" key="5">
    <source>
        <dbReference type="Proteomes" id="UP000241208"/>
    </source>
</evidence>
<keyword evidence="1" id="KW-0805">Transcription regulation</keyword>
<name>A0A2T4LPB8_9STAP</name>
<dbReference type="Pfam" id="PF13463">
    <property type="entry name" value="HTH_27"/>
    <property type="match status" value="1"/>
</dbReference>
<keyword evidence="2" id="KW-0238">DNA-binding</keyword>
<dbReference type="GO" id="GO:0003677">
    <property type="term" value="F:DNA binding"/>
    <property type="evidence" value="ECO:0007669"/>
    <property type="project" value="UniProtKB-KW"/>
</dbReference>
<gene>
    <name evidence="4" type="ORF">BUY34_12620</name>
</gene>
<dbReference type="Proteomes" id="UP000241208">
    <property type="component" value="Unassembled WGS sequence"/>
</dbReference>
<dbReference type="InterPro" id="IPR036388">
    <property type="entry name" value="WH-like_DNA-bd_sf"/>
</dbReference>